<dbReference type="SUPFAM" id="SSF53474">
    <property type="entry name" value="alpha/beta-Hydrolases"/>
    <property type="match status" value="1"/>
</dbReference>
<dbReference type="InterPro" id="IPR029058">
    <property type="entry name" value="AB_hydrolase_fold"/>
</dbReference>
<dbReference type="RefSeq" id="WP_118864474.1">
    <property type="nucleotide sequence ID" value="NZ_QWLV01000005.1"/>
</dbReference>
<dbReference type="PANTHER" id="PTHR11731">
    <property type="entry name" value="PROTEASE FAMILY S9B,C DIPEPTIDYL-PEPTIDASE IV-RELATED"/>
    <property type="match status" value="1"/>
</dbReference>
<dbReference type="GO" id="GO:0008236">
    <property type="term" value="F:serine-type peptidase activity"/>
    <property type="evidence" value="ECO:0007669"/>
    <property type="project" value="InterPro"/>
</dbReference>
<dbReference type="Proteomes" id="UP000266693">
    <property type="component" value="Unassembled WGS sequence"/>
</dbReference>
<feature type="domain" description="Peptidase S9 prolyl oligopeptidase catalytic" evidence="3">
    <location>
        <begin position="546"/>
        <end position="740"/>
    </location>
</feature>
<evidence type="ECO:0000313" key="5">
    <source>
        <dbReference type="EMBL" id="RHW17308.1"/>
    </source>
</evidence>
<protein>
    <submittedName>
        <fullName evidence="5">S9 family peptidase</fullName>
    </submittedName>
</protein>
<evidence type="ECO:0000313" key="6">
    <source>
        <dbReference type="Proteomes" id="UP000266693"/>
    </source>
</evidence>
<dbReference type="InterPro" id="IPR002469">
    <property type="entry name" value="Peptidase_S9B_N"/>
</dbReference>
<evidence type="ECO:0000259" key="4">
    <source>
        <dbReference type="Pfam" id="PF00930"/>
    </source>
</evidence>
<dbReference type="Pfam" id="PF00930">
    <property type="entry name" value="DPPIV_N"/>
    <property type="match status" value="1"/>
</dbReference>
<comment type="caution">
    <text evidence="5">The sequence shown here is derived from an EMBL/GenBank/DDBJ whole genome shotgun (WGS) entry which is preliminary data.</text>
</comment>
<dbReference type="GO" id="GO:0006508">
    <property type="term" value="P:proteolysis"/>
    <property type="evidence" value="ECO:0007669"/>
    <property type="project" value="InterPro"/>
</dbReference>
<dbReference type="Pfam" id="PF00326">
    <property type="entry name" value="Peptidase_S9"/>
    <property type="match status" value="1"/>
</dbReference>
<dbReference type="OrthoDB" id="1094230at2"/>
<keyword evidence="2" id="KW-0732">Signal</keyword>
<feature type="domain" description="Dipeptidylpeptidase IV N-terminal" evidence="4">
    <location>
        <begin position="148"/>
        <end position="457"/>
    </location>
</feature>
<dbReference type="PANTHER" id="PTHR11731:SF193">
    <property type="entry name" value="DIPEPTIDYL PEPTIDASE 9"/>
    <property type="match status" value="1"/>
</dbReference>
<feature type="compositionally biased region" description="Polar residues" evidence="1">
    <location>
        <begin position="50"/>
        <end position="62"/>
    </location>
</feature>
<dbReference type="InterPro" id="IPR050278">
    <property type="entry name" value="Serine_Prot_S9B/DPPIV"/>
</dbReference>
<dbReference type="SUPFAM" id="SSF82171">
    <property type="entry name" value="DPP6 N-terminal domain-like"/>
    <property type="match status" value="1"/>
</dbReference>
<feature type="region of interest" description="Disordered" evidence="1">
    <location>
        <begin position="39"/>
        <end position="62"/>
    </location>
</feature>
<sequence>MPKSRLLASALLACLASPAMAEDAAQAGAPRELTLERVFGNPGLSGSTGGVQTLSPDGTLLTSLKPRADEQSRLDLWAMDTRTGQSRMLVDSKAVGTGAELSEEEKMQRERRRIGSQKGIVSYDWAPDGKSILVPLDGDLYLATLDGKTRRLTETPEAELNAVVSPAGKYVSFVRDQNLWAVDLASGQARQLTQGGGGTIHWGEAEFVAQEEMSRYTGYWWSPGDAMVAVQRFDEAPVGIVSRAAIGAEGTKVYDQRYPRAGTPNVLNELHIMRADGSNPVKVDLGEETDIYIARVDWAPDASALYVQRQSRDQKRLDMLKVDPRTGKSSVLFTERSGDRSWINLSDAYRFMDDGSFIWWSERDGHGHLYRFADGKWTQLTKGDWEVADIAGFDEAKGRLFFTANKDGVLERHLYAMDLARPAEIIRLTEAGWWNSASMDGAASRIIVTRSNPNNPPQSYLADANGKQIAWIAENKLAEGHPYFPYMASHRPSQYGTLKAADGTTLHWRMITPPLEPGKKYPVFFQHYGGPGSQQVMHNWANPLHQYLVDKGWVVFILDNRGSANRGKAFEDHIYHAMGSVEVADQLAGAEWLKRQSFVDPAKIATYGWSYGGYMTAKMLAANPGVYAAGIAGAPVTQWDLYDTHYTERFLGDPNKDPKSYSSSDVIPEAGKIVDPMLVIHGMADDNVILTNTTLLMSKMQKNAQPFESMLYPGETHSVGGPGISVHLWKTIEDFLDRHVLEAE</sequence>
<feature type="signal peptide" evidence="2">
    <location>
        <begin position="1"/>
        <end position="21"/>
    </location>
</feature>
<accession>A0A396RLV0</accession>
<dbReference type="Gene3D" id="2.140.10.30">
    <property type="entry name" value="Dipeptidylpeptidase IV, N-terminal domain"/>
    <property type="match status" value="1"/>
</dbReference>
<dbReference type="InterPro" id="IPR001375">
    <property type="entry name" value="Peptidase_S9_cat"/>
</dbReference>
<evidence type="ECO:0000256" key="2">
    <source>
        <dbReference type="SAM" id="SignalP"/>
    </source>
</evidence>
<evidence type="ECO:0000259" key="3">
    <source>
        <dbReference type="Pfam" id="PF00326"/>
    </source>
</evidence>
<reference evidence="5 6" key="1">
    <citation type="submission" date="2018-08" db="EMBL/GenBank/DDBJ databases">
        <title>The multiple taxonomic identification of Sphingomonas gilva.</title>
        <authorList>
            <person name="Zhu D."/>
            <person name="Zheng S."/>
        </authorList>
    </citation>
    <scope>NUCLEOTIDE SEQUENCE [LARGE SCALE GENOMIC DNA]</scope>
    <source>
        <strain evidence="5 6">ZDH117</strain>
    </source>
</reference>
<proteinExistence type="predicted"/>
<dbReference type="EMBL" id="QWLV01000005">
    <property type="protein sequence ID" value="RHW17308.1"/>
    <property type="molecule type" value="Genomic_DNA"/>
</dbReference>
<organism evidence="5 6">
    <name type="scientific">Sphingomonas gilva</name>
    <dbReference type="NCBI Taxonomy" id="2305907"/>
    <lineage>
        <taxon>Bacteria</taxon>
        <taxon>Pseudomonadati</taxon>
        <taxon>Pseudomonadota</taxon>
        <taxon>Alphaproteobacteria</taxon>
        <taxon>Sphingomonadales</taxon>
        <taxon>Sphingomonadaceae</taxon>
        <taxon>Sphingomonas</taxon>
    </lineage>
</organism>
<dbReference type="Gene3D" id="3.40.50.1820">
    <property type="entry name" value="alpha/beta hydrolase"/>
    <property type="match status" value="1"/>
</dbReference>
<keyword evidence="6" id="KW-1185">Reference proteome</keyword>
<dbReference type="AlphaFoldDB" id="A0A396RLV0"/>
<feature type="chain" id="PRO_5017381991" evidence="2">
    <location>
        <begin position="22"/>
        <end position="744"/>
    </location>
</feature>
<name>A0A396RLV0_9SPHN</name>
<gene>
    <name evidence="5" type="ORF">D1610_11215</name>
</gene>
<evidence type="ECO:0000256" key="1">
    <source>
        <dbReference type="SAM" id="MobiDB-lite"/>
    </source>
</evidence>
<dbReference type="GO" id="GO:0008239">
    <property type="term" value="F:dipeptidyl-peptidase activity"/>
    <property type="evidence" value="ECO:0007669"/>
    <property type="project" value="TreeGrafter"/>
</dbReference>